<name>A0ACB7WB28_DIOAL</name>
<accession>A0ACB7WB28</accession>
<keyword evidence="2" id="KW-1185">Reference proteome</keyword>
<protein>
    <submittedName>
        <fullName evidence="1">TPR-like protein</fullName>
    </submittedName>
</protein>
<evidence type="ECO:0000313" key="2">
    <source>
        <dbReference type="Proteomes" id="UP000827976"/>
    </source>
</evidence>
<comment type="caution">
    <text evidence="1">The sequence shown here is derived from an EMBL/GenBank/DDBJ whole genome shotgun (WGS) entry which is preliminary data.</text>
</comment>
<dbReference type="EMBL" id="CM037014">
    <property type="protein sequence ID" value="KAH7685172.1"/>
    <property type="molecule type" value="Genomic_DNA"/>
</dbReference>
<proteinExistence type="predicted"/>
<sequence length="669" mass="73791">MKIISSRGLKNKNSISPHNPKHNSYNKQEWAAPVRRKAPTKPSSTQRMLAFSFNHSHHLRSHLLFTASITTNSTALATQFHRFLANGVPLNPYTIPTILASCGAERNLSLGLQLHALAIHTGLDSNSFILSSLITMYSKCSHFSAAYHILNSTNPNDSISWNALIVSSSRSGLHSDALHLFVKMHHRALPLDEFTFPSALNSAAHLSLVLTGQTIHSLLLRSGFQRHSHIGNALVDMYAKSGELHSARNVFDEMPHRDVVAWTSLLTSSARHVSHSAALDLFLEMLSSSVNLDAFVIAAVLSSSAELTVLELGRQLHATSVKRGFHSFLSLGNALLTMYAKTGCIDDAELIFDLIPFPDAITWTALIIGLAQNGRGHDSVQVYNKMIRTGSKPDYITFIGLLFACSHAGLDEPGRSYFESMEPVHGIVPGPEHYACMIDLLARSGKIEEAVRLMNRMRFEPDATVWKALLSGCRVHLNGGFALQVAERAAEILFEIAPNDAVPYVLLSNIYSKIRRWDDVARIRALMKARGVSKEPGCSWMEAGGVVHVFHVDDHVHPRTAEIYAKVDEMMGRIRETGYVAETGNVLQDVGEEGEKGLAYHSEKLAVAFGLVILPRGALIRVFKNLRVCGDCHTALKLVTKVYGRKVVLRDANVFHHMENGVCSCGDYW</sequence>
<reference evidence="2" key="1">
    <citation type="journal article" date="2022" name="Nat. Commun.">
        <title>Chromosome evolution and the genetic basis of agronomically important traits in greater yam.</title>
        <authorList>
            <person name="Bredeson J.V."/>
            <person name="Lyons J.B."/>
            <person name="Oniyinde I.O."/>
            <person name="Okereke N.R."/>
            <person name="Kolade O."/>
            <person name="Nnabue I."/>
            <person name="Nwadili C.O."/>
            <person name="Hribova E."/>
            <person name="Parker M."/>
            <person name="Nwogha J."/>
            <person name="Shu S."/>
            <person name="Carlson J."/>
            <person name="Kariba R."/>
            <person name="Muthemba S."/>
            <person name="Knop K."/>
            <person name="Barton G.J."/>
            <person name="Sherwood A.V."/>
            <person name="Lopez-Montes A."/>
            <person name="Asiedu R."/>
            <person name="Jamnadass R."/>
            <person name="Muchugi A."/>
            <person name="Goodstein D."/>
            <person name="Egesi C.N."/>
            <person name="Featherston J."/>
            <person name="Asfaw A."/>
            <person name="Simpson G.G."/>
            <person name="Dolezel J."/>
            <person name="Hendre P.S."/>
            <person name="Van Deynze A."/>
            <person name="Kumar P.L."/>
            <person name="Obidiegwu J.E."/>
            <person name="Bhattacharjee R."/>
            <person name="Rokhsar D.S."/>
        </authorList>
    </citation>
    <scope>NUCLEOTIDE SEQUENCE [LARGE SCALE GENOMIC DNA]</scope>
    <source>
        <strain evidence="2">cv. TDa95/00328</strain>
    </source>
</reference>
<gene>
    <name evidence="1" type="ORF">IHE45_04G022500</name>
</gene>
<evidence type="ECO:0000313" key="1">
    <source>
        <dbReference type="EMBL" id="KAH7685172.1"/>
    </source>
</evidence>
<dbReference type="Proteomes" id="UP000827976">
    <property type="component" value="Chromosome 4"/>
</dbReference>
<organism evidence="1 2">
    <name type="scientific">Dioscorea alata</name>
    <name type="common">Purple yam</name>
    <dbReference type="NCBI Taxonomy" id="55571"/>
    <lineage>
        <taxon>Eukaryota</taxon>
        <taxon>Viridiplantae</taxon>
        <taxon>Streptophyta</taxon>
        <taxon>Embryophyta</taxon>
        <taxon>Tracheophyta</taxon>
        <taxon>Spermatophyta</taxon>
        <taxon>Magnoliopsida</taxon>
        <taxon>Liliopsida</taxon>
        <taxon>Dioscoreales</taxon>
        <taxon>Dioscoreaceae</taxon>
        <taxon>Dioscorea</taxon>
    </lineage>
</organism>